<dbReference type="InterPro" id="IPR011527">
    <property type="entry name" value="ABC1_TM_dom"/>
</dbReference>
<keyword evidence="13" id="KW-1185">Reference proteome</keyword>
<feature type="domain" description="ABC transmembrane type-1" evidence="11">
    <location>
        <begin position="86"/>
        <end position="339"/>
    </location>
</feature>
<feature type="transmembrane region" description="Helical" evidence="9">
    <location>
        <begin position="30"/>
        <end position="51"/>
    </location>
</feature>
<evidence type="ECO:0000256" key="8">
    <source>
        <dbReference type="SAM" id="MobiDB-lite"/>
    </source>
</evidence>
<keyword evidence="4" id="KW-0547">Nucleotide-binding</keyword>
<evidence type="ECO:0000256" key="7">
    <source>
        <dbReference type="ARBA" id="ARBA00023136"/>
    </source>
</evidence>
<dbReference type="Pfam" id="PF00005">
    <property type="entry name" value="ABC_tran"/>
    <property type="match status" value="1"/>
</dbReference>
<comment type="caution">
    <text evidence="12">The sequence shown here is derived from an EMBL/GenBank/DDBJ whole genome shotgun (WGS) entry which is preliminary data.</text>
</comment>
<evidence type="ECO:0000313" key="12">
    <source>
        <dbReference type="EMBL" id="MBP0463262.1"/>
    </source>
</evidence>
<accession>A0ABS4APH4</accession>
<dbReference type="RefSeq" id="WP_209350652.1">
    <property type="nucleotide sequence ID" value="NZ_JAGIYZ010000003.1"/>
</dbReference>
<feature type="transmembrane region" description="Helical" evidence="9">
    <location>
        <begin position="82"/>
        <end position="103"/>
    </location>
</feature>
<feature type="transmembrane region" description="Helical" evidence="9">
    <location>
        <begin position="158"/>
        <end position="180"/>
    </location>
</feature>
<dbReference type="PANTHER" id="PTHR11384">
    <property type="entry name" value="ATP-BINDING CASSETTE, SUB-FAMILY D MEMBER"/>
    <property type="match status" value="1"/>
</dbReference>
<sequence>MRRLGPFLRDAWALARPYWSSEDRWKARGLLAVVVALNLSLVGMTVLLTYWQRAFYNALEQKDWDAFIALLFTWHTTEAEGFLPSFSIVAALYILIAVYQLYLRQALQIRWRRWLTEVYLTQWLEGRAYYRMSLTDPLTDNPDQRISEDARMFVDDTLTLGLGLMNSVVTLFSFVIVLWSLSGPLNVLGVDIPGYMVWVALLYALAGTWLAHLIGRPLVGLNFTQQKVEADFRYALVRFRENVEGVALHGGEADEKRGLTQRFRALMENWWLIMTATKRLTFFTAGYSQVAIVFPIVVAAPAYFAGRIPLGGLIQTSSAFGQVQGALSWFVDNYARLTEWRATVERLTGFTGAVALARAAEGGPRAAKGDAEALSLKGVTLALPDGRVLLTDGRAEIRPGEAVLLTGASGSGKSTLFRAIAGIWPFGGGEIALPATGRALFLPQRPYIPLGSLKRAVCYPEDEAGFADAAVAEALEAADLPHLVPRLNEADSWDKRLSGGEQQRLALARALLLKPDWLFLDEATASLDTAAEERLYRLLRERLPGSAILSIAHRPAVAAFHDRAMRLEEKTLKVGGGEPPPSPLPFLSVGN</sequence>
<evidence type="ECO:0000313" key="13">
    <source>
        <dbReference type="Proteomes" id="UP000680815"/>
    </source>
</evidence>
<keyword evidence="5 12" id="KW-0067">ATP-binding</keyword>
<dbReference type="SUPFAM" id="SSF52540">
    <property type="entry name" value="P-loop containing nucleoside triphosphate hydrolases"/>
    <property type="match status" value="1"/>
</dbReference>
<evidence type="ECO:0000256" key="9">
    <source>
        <dbReference type="SAM" id="Phobius"/>
    </source>
</evidence>
<dbReference type="SUPFAM" id="SSF90123">
    <property type="entry name" value="ABC transporter transmembrane region"/>
    <property type="match status" value="1"/>
</dbReference>
<evidence type="ECO:0000256" key="2">
    <source>
        <dbReference type="ARBA" id="ARBA00022448"/>
    </source>
</evidence>
<feature type="region of interest" description="Disordered" evidence="8">
    <location>
        <begin position="571"/>
        <end position="591"/>
    </location>
</feature>
<evidence type="ECO:0000256" key="6">
    <source>
        <dbReference type="ARBA" id="ARBA00022989"/>
    </source>
</evidence>
<feature type="domain" description="ABC transporter" evidence="10">
    <location>
        <begin position="374"/>
        <end position="589"/>
    </location>
</feature>
<keyword evidence="7 9" id="KW-0472">Membrane</keyword>
<evidence type="ECO:0000256" key="4">
    <source>
        <dbReference type="ARBA" id="ARBA00022741"/>
    </source>
</evidence>
<keyword evidence="6 9" id="KW-1133">Transmembrane helix</keyword>
<dbReference type="PANTHER" id="PTHR11384:SF59">
    <property type="entry name" value="LYSOSOMAL COBALAMIN TRANSPORTER ABCD4"/>
    <property type="match status" value="1"/>
</dbReference>
<evidence type="ECO:0000259" key="10">
    <source>
        <dbReference type="PROSITE" id="PS50893"/>
    </source>
</evidence>
<feature type="transmembrane region" description="Helical" evidence="9">
    <location>
        <begin position="192"/>
        <end position="214"/>
    </location>
</feature>
<evidence type="ECO:0000259" key="11">
    <source>
        <dbReference type="PROSITE" id="PS50929"/>
    </source>
</evidence>
<comment type="subcellular location">
    <subcellularLocation>
        <location evidence="1">Cell membrane</location>
        <topology evidence="1">Multi-pass membrane protein</topology>
    </subcellularLocation>
</comment>
<dbReference type="GO" id="GO:0005524">
    <property type="term" value="F:ATP binding"/>
    <property type="evidence" value="ECO:0007669"/>
    <property type="project" value="UniProtKB-KW"/>
</dbReference>
<dbReference type="EMBL" id="JAGIYZ010000003">
    <property type="protein sequence ID" value="MBP0463262.1"/>
    <property type="molecule type" value="Genomic_DNA"/>
</dbReference>
<organism evidence="12 13">
    <name type="scientific">Roseomonas nitratireducens</name>
    <dbReference type="NCBI Taxonomy" id="2820810"/>
    <lineage>
        <taxon>Bacteria</taxon>
        <taxon>Pseudomonadati</taxon>
        <taxon>Pseudomonadota</taxon>
        <taxon>Alphaproteobacteria</taxon>
        <taxon>Acetobacterales</taxon>
        <taxon>Roseomonadaceae</taxon>
        <taxon>Roseomonas</taxon>
    </lineage>
</organism>
<dbReference type="Pfam" id="PF06472">
    <property type="entry name" value="ABC_membrane_2"/>
    <property type="match status" value="1"/>
</dbReference>
<dbReference type="InterPro" id="IPR036640">
    <property type="entry name" value="ABC1_TM_sf"/>
</dbReference>
<evidence type="ECO:0000256" key="1">
    <source>
        <dbReference type="ARBA" id="ARBA00004651"/>
    </source>
</evidence>
<dbReference type="InterPro" id="IPR017871">
    <property type="entry name" value="ABC_transporter-like_CS"/>
</dbReference>
<reference evidence="12 13" key="1">
    <citation type="submission" date="2021-03" db="EMBL/GenBank/DDBJ databases">
        <authorList>
            <person name="So Y."/>
        </authorList>
    </citation>
    <scope>NUCLEOTIDE SEQUENCE [LARGE SCALE GENOMIC DNA]</scope>
    <source>
        <strain evidence="12 13">PWR1</strain>
    </source>
</reference>
<dbReference type="InterPro" id="IPR027417">
    <property type="entry name" value="P-loop_NTPase"/>
</dbReference>
<evidence type="ECO:0000256" key="3">
    <source>
        <dbReference type="ARBA" id="ARBA00022692"/>
    </source>
</evidence>
<gene>
    <name evidence="12" type="ORF">J5Y09_05015</name>
</gene>
<feature type="transmembrane region" description="Helical" evidence="9">
    <location>
        <begin position="280"/>
        <end position="304"/>
    </location>
</feature>
<dbReference type="InterPro" id="IPR003593">
    <property type="entry name" value="AAA+_ATPase"/>
</dbReference>
<keyword evidence="2" id="KW-0813">Transport</keyword>
<dbReference type="PROSITE" id="PS50893">
    <property type="entry name" value="ABC_TRANSPORTER_2"/>
    <property type="match status" value="1"/>
</dbReference>
<dbReference type="Gene3D" id="3.40.50.300">
    <property type="entry name" value="P-loop containing nucleotide triphosphate hydrolases"/>
    <property type="match status" value="1"/>
</dbReference>
<dbReference type="InterPro" id="IPR050835">
    <property type="entry name" value="ABC_transporter_sub-D"/>
</dbReference>
<dbReference type="SMART" id="SM00382">
    <property type="entry name" value="AAA"/>
    <property type="match status" value="1"/>
</dbReference>
<dbReference type="Gene3D" id="1.20.1560.10">
    <property type="entry name" value="ABC transporter type 1, transmembrane domain"/>
    <property type="match status" value="1"/>
</dbReference>
<protein>
    <submittedName>
        <fullName evidence="12">ABC transporter ATP-binding protein/permease</fullName>
    </submittedName>
</protein>
<dbReference type="PROSITE" id="PS50929">
    <property type="entry name" value="ABC_TM1F"/>
    <property type="match status" value="1"/>
</dbReference>
<keyword evidence="3 9" id="KW-0812">Transmembrane</keyword>
<dbReference type="InterPro" id="IPR003439">
    <property type="entry name" value="ABC_transporter-like_ATP-bd"/>
</dbReference>
<name>A0ABS4APH4_9PROT</name>
<proteinExistence type="predicted"/>
<dbReference type="Proteomes" id="UP000680815">
    <property type="component" value="Unassembled WGS sequence"/>
</dbReference>
<evidence type="ECO:0000256" key="5">
    <source>
        <dbReference type="ARBA" id="ARBA00022840"/>
    </source>
</evidence>
<dbReference type="PROSITE" id="PS00211">
    <property type="entry name" value="ABC_TRANSPORTER_1"/>
    <property type="match status" value="1"/>
</dbReference>